<evidence type="ECO:0000256" key="11">
    <source>
        <dbReference type="SAM" id="Phobius"/>
    </source>
</evidence>
<proteinExistence type="inferred from homology"/>
<evidence type="ECO:0000313" key="14">
    <source>
        <dbReference type="EMBL" id="MUG44134.1"/>
    </source>
</evidence>
<dbReference type="GO" id="GO:0005886">
    <property type="term" value="C:plasma membrane"/>
    <property type="evidence" value="ECO:0007669"/>
    <property type="project" value="UniProtKB-SubCell"/>
</dbReference>
<evidence type="ECO:0000313" key="15">
    <source>
        <dbReference type="Proteomes" id="UP000447876"/>
    </source>
</evidence>
<comment type="subcellular location">
    <subcellularLocation>
        <location evidence="1">Cell membrane</location>
        <topology evidence="1">Multi-pass membrane protein</topology>
    </subcellularLocation>
</comment>
<accession>A0A7X2YZT3</accession>
<feature type="transmembrane region" description="Helical" evidence="11">
    <location>
        <begin position="249"/>
        <end position="271"/>
    </location>
</feature>
<dbReference type="Pfam" id="PF02687">
    <property type="entry name" value="FtsX"/>
    <property type="match status" value="1"/>
</dbReference>
<keyword evidence="6" id="KW-1003">Cell membrane</keyword>
<evidence type="ECO:0000256" key="7">
    <source>
        <dbReference type="ARBA" id="ARBA00022692"/>
    </source>
</evidence>
<dbReference type="InterPro" id="IPR003838">
    <property type="entry name" value="ABC3_permease_C"/>
</dbReference>
<feature type="domain" description="MacB-like periplasmic core" evidence="13">
    <location>
        <begin position="16"/>
        <end position="219"/>
    </location>
</feature>
<keyword evidence="5" id="KW-0813">Transport</keyword>
<feature type="transmembrane region" description="Helical" evidence="11">
    <location>
        <begin position="300"/>
        <end position="322"/>
    </location>
</feature>
<name>A0A7X2YZT3_9BACL</name>
<evidence type="ECO:0000256" key="2">
    <source>
        <dbReference type="ARBA" id="ARBA00008697"/>
    </source>
</evidence>
<keyword evidence="9 11" id="KW-0472">Membrane</keyword>
<feature type="domain" description="ABC3 transporter permease C-terminal" evidence="12">
    <location>
        <begin position="251"/>
        <end position="359"/>
    </location>
</feature>
<sequence>MFLALRELKHAKMRYLLIALIMVLIAWLVLFVSGLAQGLSSDNASSIQNMNADYLIVQKDSDHRLTRSTVPEAQLAEIRDFAGGSSAAPLGVQMTAVTKAGETKKLDATLFAIETEGMLAPAIAEGRMVDEIAPDEAVVDISFKEAGIALGEVLEEQMSGQQLKVVGFTKGQSFSHSPVIHVNFKVWGTIKPAVSRGGTGDGLQYNAVALQASAAKADQISESVPGIEVITMDQALQGIPGYKEEQGSLLMMVAFLFVIAAFVLAVFFYVITIQKMNQFGVLKAIGASSSYLARNIISQVITLSVASLAVSIGFTYGVAAILPAGMPFDLSPRLVVLCSVLFLAVAVVGSLLSLYRVVSVDAIEAIGRAA</sequence>
<dbReference type="Pfam" id="PF12704">
    <property type="entry name" value="MacB_PCD"/>
    <property type="match status" value="1"/>
</dbReference>
<comment type="similarity">
    <text evidence="2">Belongs to the ABC-4 integral membrane protein family. HrtB subfamily.</text>
</comment>
<feature type="transmembrane region" description="Helical" evidence="11">
    <location>
        <begin position="334"/>
        <end position="358"/>
    </location>
</feature>
<evidence type="ECO:0000256" key="6">
    <source>
        <dbReference type="ARBA" id="ARBA00022475"/>
    </source>
</evidence>
<evidence type="ECO:0000256" key="9">
    <source>
        <dbReference type="ARBA" id="ARBA00023136"/>
    </source>
</evidence>
<comment type="function">
    <text evidence="10">Part of the ABC transporter complex hrt involved in hemin import. Responsible for the translocation of the substrate across the membrane.</text>
</comment>
<reference evidence="14 15" key="1">
    <citation type="submission" date="2019-11" db="EMBL/GenBank/DDBJ databases">
        <title>Draft genome sequences of five Paenibacillus species of dairy origin.</title>
        <authorList>
            <person name="Olajide A.M."/>
            <person name="Chen S."/>
            <person name="Lapointe G."/>
        </authorList>
    </citation>
    <scope>NUCLEOTIDE SEQUENCE [LARGE SCALE GENOMIC DNA]</scope>
    <source>
        <strain evidence="14 15">12CR55</strain>
    </source>
</reference>
<organism evidence="14 15">
    <name type="scientific">Paenibacillus woosongensis</name>
    <dbReference type="NCBI Taxonomy" id="307580"/>
    <lineage>
        <taxon>Bacteria</taxon>
        <taxon>Bacillati</taxon>
        <taxon>Bacillota</taxon>
        <taxon>Bacilli</taxon>
        <taxon>Bacillales</taxon>
        <taxon>Paenibacillaceae</taxon>
        <taxon>Paenibacillus</taxon>
    </lineage>
</organism>
<dbReference type="RefSeq" id="WP_155609544.1">
    <property type="nucleotide sequence ID" value="NZ_WNZW01000001.1"/>
</dbReference>
<protein>
    <recommendedName>
        <fullName evidence="4">Putative hemin transport system permease protein HrtB</fullName>
    </recommendedName>
</protein>
<evidence type="ECO:0000259" key="13">
    <source>
        <dbReference type="Pfam" id="PF12704"/>
    </source>
</evidence>
<dbReference type="EMBL" id="WNZW01000001">
    <property type="protein sequence ID" value="MUG44134.1"/>
    <property type="molecule type" value="Genomic_DNA"/>
</dbReference>
<dbReference type="PANTHER" id="PTHR43738:SF1">
    <property type="entry name" value="HEMIN TRANSPORT SYSTEM PERMEASE PROTEIN HRTB-RELATED"/>
    <property type="match status" value="1"/>
</dbReference>
<evidence type="ECO:0000256" key="10">
    <source>
        <dbReference type="ARBA" id="ARBA00024973"/>
    </source>
</evidence>
<dbReference type="OrthoDB" id="384327at2"/>
<keyword evidence="8 11" id="KW-1133">Transmembrane helix</keyword>
<dbReference type="Proteomes" id="UP000447876">
    <property type="component" value="Unassembled WGS sequence"/>
</dbReference>
<evidence type="ECO:0000256" key="3">
    <source>
        <dbReference type="ARBA" id="ARBA00011131"/>
    </source>
</evidence>
<dbReference type="PANTHER" id="PTHR43738">
    <property type="entry name" value="ABC TRANSPORTER, MEMBRANE PROTEIN"/>
    <property type="match status" value="1"/>
</dbReference>
<dbReference type="AlphaFoldDB" id="A0A7X2YZT3"/>
<gene>
    <name evidence="14" type="ORF">GNP95_03840</name>
</gene>
<comment type="caution">
    <text evidence="14">The sequence shown here is derived from an EMBL/GenBank/DDBJ whole genome shotgun (WGS) entry which is preliminary data.</text>
</comment>
<dbReference type="InterPro" id="IPR051125">
    <property type="entry name" value="ABC-4/HrtB_transporter"/>
</dbReference>
<comment type="subunit">
    <text evidence="3">The complex is composed of two ATP-binding proteins (HrtA), two transmembrane proteins (HrtB) and a solute-binding protein.</text>
</comment>
<keyword evidence="7 11" id="KW-0812">Transmembrane</keyword>
<evidence type="ECO:0000256" key="5">
    <source>
        <dbReference type="ARBA" id="ARBA00022448"/>
    </source>
</evidence>
<evidence type="ECO:0000256" key="8">
    <source>
        <dbReference type="ARBA" id="ARBA00022989"/>
    </source>
</evidence>
<evidence type="ECO:0000256" key="1">
    <source>
        <dbReference type="ARBA" id="ARBA00004651"/>
    </source>
</evidence>
<dbReference type="InterPro" id="IPR025857">
    <property type="entry name" value="MacB_PCD"/>
</dbReference>
<evidence type="ECO:0000256" key="4">
    <source>
        <dbReference type="ARBA" id="ARBA00016962"/>
    </source>
</evidence>
<evidence type="ECO:0000259" key="12">
    <source>
        <dbReference type="Pfam" id="PF02687"/>
    </source>
</evidence>